<evidence type="ECO:0000256" key="8">
    <source>
        <dbReference type="HAMAP-Rule" id="MF_00972"/>
    </source>
</evidence>
<evidence type="ECO:0000313" key="10">
    <source>
        <dbReference type="EMBL" id="RMX08334.1"/>
    </source>
</evidence>
<evidence type="ECO:0000259" key="9">
    <source>
        <dbReference type="PROSITE" id="PS51747"/>
    </source>
</evidence>
<dbReference type="Gene3D" id="3.40.50.1820">
    <property type="entry name" value="alpha/beta hydrolase"/>
    <property type="match status" value="1"/>
</dbReference>
<keyword evidence="5 8" id="KW-0378">Hydrolase</keyword>
<keyword evidence="3 8" id="KW-0819">tRNA processing</keyword>
<dbReference type="InterPro" id="IPR002125">
    <property type="entry name" value="CMP_dCMP_dom"/>
</dbReference>
<gene>
    <name evidence="8" type="primary">tadA</name>
    <name evidence="10" type="ORF">D8I35_04345</name>
</gene>
<feature type="binding site" evidence="8">
    <location>
        <position position="98"/>
    </location>
    <ligand>
        <name>Zn(2+)</name>
        <dbReference type="ChEBI" id="CHEBI:29105"/>
        <note>catalytic</note>
    </ligand>
</feature>
<dbReference type="InterPro" id="IPR000073">
    <property type="entry name" value="AB_hydrolase_1"/>
</dbReference>
<evidence type="ECO:0000256" key="3">
    <source>
        <dbReference type="ARBA" id="ARBA00022694"/>
    </source>
</evidence>
<dbReference type="PANTHER" id="PTHR11079">
    <property type="entry name" value="CYTOSINE DEAMINASE FAMILY MEMBER"/>
    <property type="match status" value="1"/>
</dbReference>
<dbReference type="PROSITE" id="PS51747">
    <property type="entry name" value="CYT_DCMP_DEAMINASES_2"/>
    <property type="match status" value="1"/>
</dbReference>
<dbReference type="Pfam" id="PF14437">
    <property type="entry name" value="MafB19-deam"/>
    <property type="match status" value="1"/>
</dbReference>
<protein>
    <recommendedName>
        <fullName evidence="8">tRNA-specific adenosine deaminase</fullName>
        <ecNumber evidence="8">3.5.4.33</ecNumber>
    </recommendedName>
</protein>
<dbReference type="InterPro" id="IPR029058">
    <property type="entry name" value="AB_hydrolase_fold"/>
</dbReference>
<comment type="caution">
    <text evidence="10">The sequence shown here is derived from an EMBL/GenBank/DDBJ whole genome shotgun (WGS) entry which is preliminary data.</text>
</comment>
<evidence type="ECO:0000256" key="2">
    <source>
        <dbReference type="ARBA" id="ARBA00011738"/>
    </source>
</evidence>
<keyword evidence="11" id="KW-1185">Reference proteome</keyword>
<evidence type="ECO:0000256" key="1">
    <source>
        <dbReference type="ARBA" id="ARBA00010669"/>
    </source>
</evidence>
<dbReference type="InterPro" id="IPR016193">
    <property type="entry name" value="Cytidine_deaminase-like"/>
</dbReference>
<dbReference type="AlphaFoldDB" id="A0A3M6QZ79"/>
<dbReference type="NCBIfam" id="NF008113">
    <property type="entry name" value="PRK10860.1"/>
    <property type="match status" value="1"/>
</dbReference>
<dbReference type="GO" id="GO:0052717">
    <property type="term" value="F:tRNA-specific adenosine-34 deaminase activity"/>
    <property type="evidence" value="ECO:0007669"/>
    <property type="project" value="UniProtKB-UniRule"/>
</dbReference>
<dbReference type="InterPro" id="IPR058535">
    <property type="entry name" value="MafB19-deam"/>
</dbReference>
<dbReference type="Proteomes" id="UP000278006">
    <property type="component" value="Unassembled WGS sequence"/>
</dbReference>
<dbReference type="GO" id="GO:0008270">
    <property type="term" value="F:zinc ion binding"/>
    <property type="evidence" value="ECO:0007669"/>
    <property type="project" value="UniProtKB-UniRule"/>
</dbReference>
<dbReference type="RefSeq" id="WP_122226457.1">
    <property type="nucleotide sequence ID" value="NZ_RDQO01000001.1"/>
</dbReference>
<comment type="function">
    <text evidence="8">Catalyzes the deamination of adenosine to inosine at the wobble position 34 of tRNA(Arg2).</text>
</comment>
<keyword evidence="6 8" id="KW-0862">Zinc</keyword>
<dbReference type="PANTHER" id="PTHR11079:SF202">
    <property type="entry name" value="TRNA-SPECIFIC ADENOSINE DEAMINASE"/>
    <property type="match status" value="1"/>
</dbReference>
<dbReference type="HAMAP" id="MF_00972">
    <property type="entry name" value="tRNA_aden_deaminase"/>
    <property type="match status" value="1"/>
</dbReference>
<dbReference type="Pfam" id="PF00561">
    <property type="entry name" value="Abhydrolase_1"/>
    <property type="match status" value="1"/>
</dbReference>
<dbReference type="PROSITE" id="PS00903">
    <property type="entry name" value="CYT_DCMP_DEAMINASES_1"/>
    <property type="match status" value="1"/>
</dbReference>
<comment type="catalytic activity">
    <reaction evidence="7 8">
        <text>adenosine(34) in tRNA + H2O + H(+) = inosine(34) in tRNA + NH4(+)</text>
        <dbReference type="Rhea" id="RHEA:43168"/>
        <dbReference type="Rhea" id="RHEA-COMP:10373"/>
        <dbReference type="Rhea" id="RHEA-COMP:10374"/>
        <dbReference type="ChEBI" id="CHEBI:15377"/>
        <dbReference type="ChEBI" id="CHEBI:15378"/>
        <dbReference type="ChEBI" id="CHEBI:28938"/>
        <dbReference type="ChEBI" id="CHEBI:74411"/>
        <dbReference type="ChEBI" id="CHEBI:82852"/>
        <dbReference type="EC" id="3.5.4.33"/>
    </reaction>
</comment>
<evidence type="ECO:0000313" key="11">
    <source>
        <dbReference type="Proteomes" id="UP000278006"/>
    </source>
</evidence>
<evidence type="ECO:0000256" key="4">
    <source>
        <dbReference type="ARBA" id="ARBA00022723"/>
    </source>
</evidence>
<accession>A0A3M6QZ79</accession>
<dbReference type="EC" id="3.5.4.33" evidence="8"/>
<evidence type="ECO:0000256" key="5">
    <source>
        <dbReference type="ARBA" id="ARBA00022801"/>
    </source>
</evidence>
<feature type="binding site" evidence="8">
    <location>
        <position position="65"/>
    </location>
    <ligand>
        <name>Zn(2+)</name>
        <dbReference type="ChEBI" id="CHEBI:29105"/>
        <note>catalytic</note>
    </ligand>
</feature>
<dbReference type="SUPFAM" id="SSF53927">
    <property type="entry name" value="Cytidine deaminase-like"/>
    <property type="match status" value="1"/>
</dbReference>
<dbReference type="Gene3D" id="3.40.140.10">
    <property type="entry name" value="Cytidine Deaminase, domain 2"/>
    <property type="match status" value="1"/>
</dbReference>
<comment type="similarity">
    <text evidence="1">Belongs to the cytidine and deoxycytidylate deaminase family. ADAT2 subfamily.</text>
</comment>
<name>A0A3M6QZ79_9BURK</name>
<dbReference type="InterPro" id="IPR016192">
    <property type="entry name" value="APOBEC/CMP_deaminase_Zn-bd"/>
</dbReference>
<feature type="domain" description="CMP/dCMP-type deaminase" evidence="9">
    <location>
        <begin position="14"/>
        <end position="125"/>
    </location>
</feature>
<dbReference type="FunFam" id="3.40.140.10:FF:000005">
    <property type="entry name" value="tRNA-specific adenosine deaminase"/>
    <property type="match status" value="1"/>
</dbReference>
<evidence type="ECO:0000256" key="6">
    <source>
        <dbReference type="ARBA" id="ARBA00022833"/>
    </source>
</evidence>
<dbReference type="SUPFAM" id="SSF53474">
    <property type="entry name" value="alpha/beta-Hydrolases"/>
    <property type="match status" value="1"/>
</dbReference>
<dbReference type="OrthoDB" id="9802676at2"/>
<proteinExistence type="inferred from homology"/>
<reference evidence="10 11" key="1">
    <citation type="submission" date="2018-10" db="EMBL/GenBank/DDBJ databases">
        <title>Draft genome of Cortibacter populi DSM10536.</title>
        <authorList>
            <person name="Bernier A.-M."/>
            <person name="Bernard K."/>
        </authorList>
    </citation>
    <scope>NUCLEOTIDE SEQUENCE [LARGE SCALE GENOMIC DNA]</scope>
    <source>
        <strain evidence="10 11">DSM 105136</strain>
    </source>
</reference>
<evidence type="ECO:0000256" key="7">
    <source>
        <dbReference type="ARBA" id="ARBA00048045"/>
    </source>
</evidence>
<dbReference type="GO" id="GO:0002100">
    <property type="term" value="P:tRNA wobble adenosine to inosine editing"/>
    <property type="evidence" value="ECO:0007669"/>
    <property type="project" value="UniProtKB-UniRule"/>
</dbReference>
<organism evidence="10 11">
    <name type="scientific">Corticibacter populi</name>
    <dbReference type="NCBI Taxonomy" id="1550736"/>
    <lineage>
        <taxon>Bacteria</taxon>
        <taxon>Pseudomonadati</taxon>
        <taxon>Pseudomonadota</taxon>
        <taxon>Betaproteobacteria</taxon>
        <taxon>Burkholderiales</taxon>
        <taxon>Comamonadaceae</taxon>
        <taxon>Corticibacter</taxon>
    </lineage>
</organism>
<comment type="cofactor">
    <cofactor evidence="8">
        <name>Zn(2+)</name>
        <dbReference type="ChEBI" id="CHEBI:29105"/>
    </cofactor>
    <text evidence="8">Binds 1 zinc ion per subunit.</text>
</comment>
<dbReference type="InterPro" id="IPR028883">
    <property type="entry name" value="tRNA_aden_deaminase"/>
</dbReference>
<keyword evidence="4 8" id="KW-0479">Metal-binding</keyword>
<feature type="active site" description="Proton donor" evidence="8">
    <location>
        <position position="67"/>
    </location>
</feature>
<sequence length="433" mass="46828">MDLPTDHIPAPYADRHARWMDVALQQARQAAAEGEVPVGAVVVCDDELLASDHNRTLQNQDPTAHAEVLALRAAAHRLGNHRLQACSLYVTLEPCAMCSGAIFQARLREVVFGAAEPKTGAAGSVVDLFANPVLNHQTQIVRGVRAGEASRLLADFFLLRRAQQAGAAVPLRDDALRTPPICFADCPSQGAYVQDLPSLQGLRMHFQSTWPGAQAWPAGLGQAYLLLHPLWHWSAHWQGLLEELARQGASALAPDLIGWGRSDKPKKVGWHQLDVHAHSLLELLERLQAPRLTLVAQDQARGLALRLRQLAPQRFVRLVTLQAPLATGLLPLTDARLRARSWHMLQHLQAHVPGLSAAGLQQACAPYPDAGHWKAWASAALLADADSAVPGEAVERIDVRAEPPASWLAAHLLGQTGSSEVSDVGSRSPRDAA</sequence>
<comment type="subunit">
    <text evidence="2 8">Homodimer.</text>
</comment>
<dbReference type="EMBL" id="RDQO01000001">
    <property type="protein sequence ID" value="RMX08334.1"/>
    <property type="molecule type" value="Genomic_DNA"/>
</dbReference>
<dbReference type="CDD" id="cd01285">
    <property type="entry name" value="nucleoside_deaminase"/>
    <property type="match status" value="1"/>
</dbReference>
<feature type="binding site" evidence="8">
    <location>
        <position position="95"/>
    </location>
    <ligand>
        <name>Zn(2+)</name>
        <dbReference type="ChEBI" id="CHEBI:29105"/>
        <note>catalytic</note>
    </ligand>
</feature>